<evidence type="ECO:0000256" key="3">
    <source>
        <dbReference type="ARBA" id="ARBA00022692"/>
    </source>
</evidence>
<dbReference type="InParanoid" id="A0A2T3A0I6"/>
<feature type="transmembrane region" description="Helical" evidence="7">
    <location>
        <begin position="430"/>
        <end position="452"/>
    </location>
</feature>
<gene>
    <name evidence="9" type="ORF">BD289DRAFT_484906</name>
</gene>
<dbReference type="PANTHER" id="PTHR23501">
    <property type="entry name" value="MAJOR FACILITATOR SUPERFAMILY"/>
    <property type="match status" value="1"/>
</dbReference>
<dbReference type="Gene3D" id="1.20.1250.20">
    <property type="entry name" value="MFS general substrate transporter like domains"/>
    <property type="match status" value="1"/>
</dbReference>
<evidence type="ECO:0000259" key="8">
    <source>
        <dbReference type="PROSITE" id="PS50850"/>
    </source>
</evidence>
<keyword evidence="10" id="KW-1185">Reference proteome</keyword>
<evidence type="ECO:0000256" key="5">
    <source>
        <dbReference type="ARBA" id="ARBA00023136"/>
    </source>
</evidence>
<feature type="transmembrane region" description="Helical" evidence="7">
    <location>
        <begin position="95"/>
        <end position="114"/>
    </location>
</feature>
<keyword evidence="2" id="KW-0813">Transport</keyword>
<dbReference type="GO" id="GO:0005886">
    <property type="term" value="C:plasma membrane"/>
    <property type="evidence" value="ECO:0007669"/>
    <property type="project" value="TreeGrafter"/>
</dbReference>
<keyword evidence="6" id="KW-0325">Glycoprotein</keyword>
<evidence type="ECO:0000256" key="6">
    <source>
        <dbReference type="ARBA" id="ARBA00023180"/>
    </source>
</evidence>
<dbReference type="PROSITE" id="PS50850">
    <property type="entry name" value="MFS"/>
    <property type="match status" value="1"/>
</dbReference>
<feature type="transmembrane region" description="Helical" evidence="7">
    <location>
        <begin position="298"/>
        <end position="322"/>
    </location>
</feature>
<dbReference type="InterPro" id="IPR020846">
    <property type="entry name" value="MFS_dom"/>
</dbReference>
<feature type="transmembrane region" description="Helical" evidence="7">
    <location>
        <begin position="27"/>
        <end position="53"/>
    </location>
</feature>
<dbReference type="EMBL" id="KZ678526">
    <property type="protein sequence ID" value="PSR80562.1"/>
    <property type="molecule type" value="Genomic_DNA"/>
</dbReference>
<feature type="transmembrane region" description="Helical" evidence="7">
    <location>
        <begin position="334"/>
        <end position="356"/>
    </location>
</feature>
<dbReference type="AlphaFoldDB" id="A0A2T3A0I6"/>
<proteinExistence type="predicted"/>
<evidence type="ECO:0000313" key="9">
    <source>
        <dbReference type="EMBL" id="PSR80562.1"/>
    </source>
</evidence>
<dbReference type="CDD" id="cd17502">
    <property type="entry name" value="MFS_Azr1_MDR_like"/>
    <property type="match status" value="1"/>
</dbReference>
<evidence type="ECO:0000313" key="10">
    <source>
        <dbReference type="Proteomes" id="UP000241462"/>
    </source>
</evidence>
<dbReference type="InterPro" id="IPR011701">
    <property type="entry name" value="MFS"/>
</dbReference>
<dbReference type="GO" id="GO:0022857">
    <property type="term" value="F:transmembrane transporter activity"/>
    <property type="evidence" value="ECO:0007669"/>
    <property type="project" value="InterPro"/>
</dbReference>
<feature type="transmembrane region" description="Helical" evidence="7">
    <location>
        <begin position="363"/>
        <end position="380"/>
    </location>
</feature>
<evidence type="ECO:0000256" key="2">
    <source>
        <dbReference type="ARBA" id="ARBA00022448"/>
    </source>
</evidence>
<name>A0A2T3A0I6_9PEZI</name>
<sequence>MDRHGQTDAGHEEATPSPRPFRLGWRVYAIVGGLGIANLLAALENTVLTVAAPEVLSDLQLGDDYVWITNAFFLASTALQPLFGQFCDVFGRRHVLFTVIGLFVLGSGICGGAQSGAMLIAGRAIQGAGSGGIMLVSSIVLSDLVPLRQRGNVSAILMSIIGIGSAVGPVIGGAIASSTTWRWIFYLNLPIGAAAVVVLFFLLHMNYNKDMTFRQKLKRIDFAGNAILVASSVAILYALSYADTRYPWRSWHTLVPLLVGCAGLLLFGYLQTIAGRSRLSPAAEPLVPPRFFNNRTSVILAVTTFVSSALLYWSLFFLPVFFQAVKLYTPLHTGVALLPIGLVGIPGSVVGAVALSRWGRYKPIHMLAFALQTTGLGLLTLQGQDTTVAEWAVYQCVLALGGGIIFTTMLPAFQAFVAERDLARATATWYFIRLFGHVWGVAIPAAIFNQYIASLLDGGSSSSSSAAVTISDPVARAALADGGAYQAASAAFVEQFAPAVQAEIREVYRLALRRIFQVGIGFAGLAFVLSLFEHEIPLRSTLETEYGLKEDVAGGEKGQRAVERLCEEGQRARPGS</sequence>
<feature type="transmembrane region" description="Helical" evidence="7">
    <location>
        <begin position="222"/>
        <end position="239"/>
    </location>
</feature>
<feature type="transmembrane region" description="Helical" evidence="7">
    <location>
        <begin position="65"/>
        <end position="83"/>
    </location>
</feature>
<feature type="transmembrane region" description="Helical" evidence="7">
    <location>
        <begin position="120"/>
        <end position="141"/>
    </location>
</feature>
<evidence type="ECO:0000256" key="7">
    <source>
        <dbReference type="SAM" id="Phobius"/>
    </source>
</evidence>
<dbReference type="OrthoDB" id="10021397at2759"/>
<protein>
    <submittedName>
        <fullName evidence="9">Major facilitator superfamily domain-containing protein</fullName>
    </submittedName>
</protein>
<dbReference type="Pfam" id="PF07690">
    <property type="entry name" value="MFS_1"/>
    <property type="match status" value="1"/>
</dbReference>
<dbReference type="InterPro" id="IPR036259">
    <property type="entry name" value="MFS_trans_sf"/>
</dbReference>
<organism evidence="9 10">
    <name type="scientific">Coniella lustricola</name>
    <dbReference type="NCBI Taxonomy" id="2025994"/>
    <lineage>
        <taxon>Eukaryota</taxon>
        <taxon>Fungi</taxon>
        <taxon>Dikarya</taxon>
        <taxon>Ascomycota</taxon>
        <taxon>Pezizomycotina</taxon>
        <taxon>Sordariomycetes</taxon>
        <taxon>Sordariomycetidae</taxon>
        <taxon>Diaporthales</taxon>
        <taxon>Schizoparmaceae</taxon>
        <taxon>Coniella</taxon>
    </lineage>
</organism>
<keyword evidence="4 7" id="KW-1133">Transmembrane helix</keyword>
<reference evidence="9 10" key="1">
    <citation type="journal article" date="2018" name="Mycol. Prog.">
        <title>Coniella lustricola, a new species from submerged detritus.</title>
        <authorList>
            <person name="Raudabaugh D.B."/>
            <person name="Iturriaga T."/>
            <person name="Carver A."/>
            <person name="Mondo S."/>
            <person name="Pangilinan J."/>
            <person name="Lipzen A."/>
            <person name="He G."/>
            <person name="Amirebrahimi M."/>
            <person name="Grigoriev I.V."/>
            <person name="Miller A.N."/>
        </authorList>
    </citation>
    <scope>NUCLEOTIDE SEQUENCE [LARGE SCALE GENOMIC DNA]</scope>
    <source>
        <strain evidence="9 10">B22-T-1</strain>
    </source>
</reference>
<evidence type="ECO:0000256" key="1">
    <source>
        <dbReference type="ARBA" id="ARBA00004141"/>
    </source>
</evidence>
<keyword evidence="5 7" id="KW-0472">Membrane</keyword>
<comment type="subcellular location">
    <subcellularLocation>
        <location evidence="1">Membrane</location>
        <topology evidence="1">Multi-pass membrane protein</topology>
    </subcellularLocation>
</comment>
<keyword evidence="3 7" id="KW-0812">Transmembrane</keyword>
<dbReference type="PANTHER" id="PTHR23501:SF187">
    <property type="entry name" value="MAJOR FACILITATOR SUPERFAMILY (MFS) PROFILE DOMAIN-CONTAINING PROTEIN"/>
    <property type="match status" value="1"/>
</dbReference>
<evidence type="ECO:0000256" key="4">
    <source>
        <dbReference type="ARBA" id="ARBA00022989"/>
    </source>
</evidence>
<dbReference type="Proteomes" id="UP000241462">
    <property type="component" value="Unassembled WGS sequence"/>
</dbReference>
<feature type="transmembrane region" description="Helical" evidence="7">
    <location>
        <begin position="515"/>
        <end position="532"/>
    </location>
</feature>
<dbReference type="PRINTS" id="PR01036">
    <property type="entry name" value="TCRTETB"/>
</dbReference>
<feature type="transmembrane region" description="Helical" evidence="7">
    <location>
        <begin position="251"/>
        <end position="270"/>
    </location>
</feature>
<feature type="transmembrane region" description="Helical" evidence="7">
    <location>
        <begin position="392"/>
        <end position="418"/>
    </location>
</feature>
<dbReference type="Gene3D" id="1.20.1720.10">
    <property type="entry name" value="Multidrug resistance protein D"/>
    <property type="match status" value="1"/>
</dbReference>
<accession>A0A2T3A0I6</accession>
<feature type="domain" description="Major facilitator superfamily (MFS) profile" evidence="8">
    <location>
        <begin position="30"/>
        <end position="476"/>
    </location>
</feature>
<feature type="transmembrane region" description="Helical" evidence="7">
    <location>
        <begin position="153"/>
        <end position="177"/>
    </location>
</feature>
<feature type="transmembrane region" description="Helical" evidence="7">
    <location>
        <begin position="183"/>
        <end position="202"/>
    </location>
</feature>
<dbReference type="SUPFAM" id="SSF103473">
    <property type="entry name" value="MFS general substrate transporter"/>
    <property type="match status" value="1"/>
</dbReference>